<gene>
    <name evidence="6" type="ORF">M437DRAFT_49681</name>
</gene>
<dbReference type="GO" id="GO:0000981">
    <property type="term" value="F:DNA-binding transcription factor activity, RNA polymerase II-specific"/>
    <property type="evidence" value="ECO:0007669"/>
    <property type="project" value="InterPro"/>
</dbReference>
<evidence type="ECO:0000259" key="5">
    <source>
        <dbReference type="PROSITE" id="PS50048"/>
    </source>
</evidence>
<keyword evidence="2" id="KW-0805">Transcription regulation</keyword>
<organism evidence="6 7">
    <name type="scientific">Aureobasidium melanogenum (strain CBS 110374)</name>
    <name type="common">Aureobasidium pullulans var. melanogenum</name>
    <dbReference type="NCBI Taxonomy" id="1043003"/>
    <lineage>
        <taxon>Eukaryota</taxon>
        <taxon>Fungi</taxon>
        <taxon>Dikarya</taxon>
        <taxon>Ascomycota</taxon>
        <taxon>Pezizomycotina</taxon>
        <taxon>Dothideomycetes</taxon>
        <taxon>Dothideomycetidae</taxon>
        <taxon>Dothideales</taxon>
        <taxon>Saccotheciaceae</taxon>
        <taxon>Aureobasidium</taxon>
    </lineage>
</organism>
<dbReference type="SMART" id="SM00066">
    <property type="entry name" value="GAL4"/>
    <property type="match status" value="1"/>
</dbReference>
<sequence length="643" mass="71698">MPKQNKVRKGTHSCWECRRRKVKCVFASPTNARCITCQRRDSTCTIVTETDDNRDAQSATPTQALLRPLSPISNQIPPTELQRNSTITQDLLRSFPPQTDIETLQERVSGISSTCYQFDYKAPLSTLHRNAETYIVKPNLLSPESDPVLLAKQMLLFATALRYISPTERIHGLSKHHHQIMEELAGAAIKLVTTNDSLLGSLECLESIILEAFYHTDSGDIRKAWITMRRAVMAAQLLGLHRRGHYRYKVIDDRNVVDPETIWTSIVYMERVVSLLSGLPTSTDNIVLTRQDATNDATNDCGLLTDLGNVAGKILERNQIELPQQALEITKSIDDELLRISTNLSPTFWRPTEFSGLTQDSSHAFDEIRRVFDHSSYYTLVIQLHMPHMLCPSHSTQRMYSKMACVNASREILTRQIALRSFNLVTACCRMNDFMALIAGMTLMLAHATSHCDTTTGNVLAHQRLGDRAMVQRALECMTFISELPEDQLAVRCASLLKDLLVIEESAARKQDQSNANDGEDRDFVITRAPFFGGIKLSRGGVATVTPSRSEQNQSLPEGISIGGIGSIRVDTPSSNNFTPADVASQHVTSEPLQTHQGFVMQPDQILSDITFDDWSVLGMDTAFFESLMQGSGDVAFDTINTS</sequence>
<dbReference type="RefSeq" id="XP_040879491.1">
    <property type="nucleotide sequence ID" value="XM_041021873.1"/>
</dbReference>
<evidence type="ECO:0000256" key="4">
    <source>
        <dbReference type="ARBA" id="ARBA00023242"/>
    </source>
</evidence>
<dbReference type="Proteomes" id="UP000030672">
    <property type="component" value="Unassembled WGS sequence"/>
</dbReference>
<dbReference type="PANTHER" id="PTHR47840:SF1">
    <property type="entry name" value="ZN(II)2CYS6 TRANSCRIPTION FACTOR (EUROFUNG)"/>
    <property type="match status" value="1"/>
</dbReference>
<dbReference type="SUPFAM" id="SSF57701">
    <property type="entry name" value="Zn2/Cys6 DNA-binding domain"/>
    <property type="match status" value="1"/>
</dbReference>
<evidence type="ECO:0000256" key="2">
    <source>
        <dbReference type="ARBA" id="ARBA00023015"/>
    </source>
</evidence>
<accession>A0A074VPM4</accession>
<dbReference type="GO" id="GO:0006351">
    <property type="term" value="P:DNA-templated transcription"/>
    <property type="evidence" value="ECO:0007669"/>
    <property type="project" value="InterPro"/>
</dbReference>
<dbReference type="PROSITE" id="PS00463">
    <property type="entry name" value="ZN2_CY6_FUNGAL_1"/>
    <property type="match status" value="1"/>
</dbReference>
<evidence type="ECO:0000313" key="7">
    <source>
        <dbReference type="Proteomes" id="UP000030672"/>
    </source>
</evidence>
<dbReference type="AlphaFoldDB" id="A0A074VPM4"/>
<dbReference type="Pfam" id="PF04082">
    <property type="entry name" value="Fungal_trans"/>
    <property type="match status" value="1"/>
</dbReference>
<dbReference type="GeneID" id="63915246"/>
<dbReference type="Gene3D" id="4.10.240.10">
    <property type="entry name" value="Zn(2)-C6 fungal-type DNA-binding domain"/>
    <property type="match status" value="1"/>
</dbReference>
<evidence type="ECO:0000256" key="3">
    <source>
        <dbReference type="ARBA" id="ARBA00023163"/>
    </source>
</evidence>
<keyword evidence="4" id="KW-0539">Nucleus</keyword>
<reference evidence="6 7" key="1">
    <citation type="journal article" date="2014" name="BMC Genomics">
        <title>Genome sequencing of four Aureobasidium pullulans varieties: biotechnological potential, stress tolerance, and description of new species.</title>
        <authorList>
            <person name="Gostin Ar C."/>
            <person name="Ohm R.A."/>
            <person name="Kogej T."/>
            <person name="Sonjak S."/>
            <person name="Turk M."/>
            <person name="Zajc J."/>
            <person name="Zalar P."/>
            <person name="Grube M."/>
            <person name="Sun H."/>
            <person name="Han J."/>
            <person name="Sharma A."/>
            <person name="Chiniquy J."/>
            <person name="Ngan C.Y."/>
            <person name="Lipzen A."/>
            <person name="Barry K."/>
            <person name="Grigoriev I.V."/>
            <person name="Gunde-Cimerman N."/>
        </authorList>
    </citation>
    <scope>NUCLEOTIDE SEQUENCE [LARGE SCALE GENOMIC DNA]</scope>
    <source>
        <strain evidence="6 7">CBS 110374</strain>
    </source>
</reference>
<keyword evidence="7" id="KW-1185">Reference proteome</keyword>
<dbReference type="HOGENOM" id="CLU_004804_0_0_1"/>
<dbReference type="SMART" id="SM00906">
    <property type="entry name" value="Fungal_trans"/>
    <property type="match status" value="1"/>
</dbReference>
<dbReference type="CDD" id="cd00067">
    <property type="entry name" value="GAL4"/>
    <property type="match status" value="1"/>
</dbReference>
<dbReference type="PANTHER" id="PTHR47840">
    <property type="entry name" value="ZN(II)2CYS6 TRANSCRIPTION FACTOR (EUROFUNG)-RELATED"/>
    <property type="match status" value="1"/>
</dbReference>
<evidence type="ECO:0000313" key="6">
    <source>
        <dbReference type="EMBL" id="KEQ62468.1"/>
    </source>
</evidence>
<dbReference type="Pfam" id="PF00172">
    <property type="entry name" value="Zn_clus"/>
    <property type="match status" value="1"/>
</dbReference>
<dbReference type="STRING" id="1043003.A0A074VPM4"/>
<dbReference type="GO" id="GO:0003677">
    <property type="term" value="F:DNA binding"/>
    <property type="evidence" value="ECO:0007669"/>
    <property type="project" value="InterPro"/>
</dbReference>
<dbReference type="InterPro" id="IPR036864">
    <property type="entry name" value="Zn2-C6_fun-type_DNA-bd_sf"/>
</dbReference>
<dbReference type="PROSITE" id="PS50048">
    <property type="entry name" value="ZN2_CY6_FUNGAL_2"/>
    <property type="match status" value="1"/>
</dbReference>
<feature type="domain" description="Zn(2)-C6 fungal-type" evidence="5">
    <location>
        <begin position="13"/>
        <end position="46"/>
    </location>
</feature>
<dbReference type="InterPro" id="IPR001138">
    <property type="entry name" value="Zn2Cys6_DnaBD"/>
</dbReference>
<keyword evidence="1" id="KW-0479">Metal-binding</keyword>
<keyword evidence="3" id="KW-0804">Transcription</keyword>
<name>A0A074VPM4_AURM1</name>
<dbReference type="EMBL" id="KL584834">
    <property type="protein sequence ID" value="KEQ62468.1"/>
    <property type="molecule type" value="Genomic_DNA"/>
</dbReference>
<dbReference type="InterPro" id="IPR007219">
    <property type="entry name" value="XnlR_reg_dom"/>
</dbReference>
<evidence type="ECO:0000256" key="1">
    <source>
        <dbReference type="ARBA" id="ARBA00022723"/>
    </source>
</evidence>
<dbReference type="GO" id="GO:0008270">
    <property type="term" value="F:zinc ion binding"/>
    <property type="evidence" value="ECO:0007669"/>
    <property type="project" value="InterPro"/>
</dbReference>
<dbReference type="CDD" id="cd12148">
    <property type="entry name" value="fungal_TF_MHR"/>
    <property type="match status" value="1"/>
</dbReference>
<protein>
    <recommendedName>
        <fullName evidence="5">Zn(2)-C6 fungal-type domain-containing protein</fullName>
    </recommendedName>
</protein>
<proteinExistence type="predicted"/>